<name>A0A1E4SGR7_9ASCO</name>
<dbReference type="Proteomes" id="UP000094285">
    <property type="component" value="Unassembled WGS sequence"/>
</dbReference>
<dbReference type="InterPro" id="IPR043136">
    <property type="entry name" value="B30.2/SPRY_sf"/>
</dbReference>
<evidence type="ECO:0000313" key="1">
    <source>
        <dbReference type="EMBL" id="ODV78709.1"/>
    </source>
</evidence>
<dbReference type="OrthoDB" id="25503at2759"/>
<evidence type="ECO:0000313" key="2">
    <source>
        <dbReference type="Proteomes" id="UP000094285"/>
    </source>
</evidence>
<dbReference type="RefSeq" id="XP_020063831.1">
    <property type="nucleotide sequence ID" value="XM_020211761.1"/>
</dbReference>
<sequence>MTLTYIIPPYLLNTCLGSELQNRLAQKDQELSVLNVISTGSKYYHNHVPSPGSDHSFSKDPVLNDIIKLKIFYKLLLLGVLGNSPSEINVTQTLFIYDYYQIFEDRLLLEEAEWEKSEASGEFVDEFISLAALKGHTSIFSSAKDGEIVLRVPPGYAHYMNLPLKQLLQQTKLKENRRFDSSSSFLKFDDASFFEYPLPLSWTPLIETKYLDYLTDAYNLKVECDSGYSTITMNSNSHYKSTLDSSDDVDNLILKEQESRYYNFVTEKPIGSSTGIYYYEVEVEQEITESTEFLPLIVMNDSSLSSDCSLALSTGFTKRFVNVKPDHTTTSVSYQYTKLDLESLKQTLYNDKPNDVIHILSKPGELSGSYAVNFEDLSFYNSMKSLESVQRTTVLNMNRRLSSLNRTSLNDSDNGKLDIGIPFKTHLITDTTKKKVYKTDIIGCGINFINSSIFITLNGILVKVITQDELASSHSSSNNLFESSKSSDNSVYPIIGFKVKQDSPMKSGLDDSKVQIKSNFGFREFRFNISNYVQNFKVENQRFLYLSLLDKIEMNKLVLSDNSSSVEKSLLNINDDSKMLNGLIKGYLNHQGYLETFKSFNNDLKNLAEETQLNEPIDFDKDEQILQQSHGVNRHVIKKYLMSNQYDNLFKFLKINYPDLLENNRHEDLDISFELKMLKYTFLLKNYIEKKLDDEEFDFEYQSTQSETELYDKAFEYRMSLFREKFSDEAKSQRFIGLSNALLVKDSEGLKNLPGVVGAFQNYSKHVVKILAEINERILKKAGFSGVSNLELIFESVAKNIKDLSFEVKDDKFMLVNFERDHMDL</sequence>
<reference evidence="2" key="1">
    <citation type="submission" date="2016-05" db="EMBL/GenBank/DDBJ databases">
        <title>Comparative genomics of biotechnologically important yeasts.</title>
        <authorList>
            <consortium name="DOE Joint Genome Institute"/>
            <person name="Riley R."/>
            <person name="Haridas S."/>
            <person name="Wolfe K.H."/>
            <person name="Lopes M.R."/>
            <person name="Hittinger C.T."/>
            <person name="Goker M."/>
            <person name="Salamov A."/>
            <person name="Wisecaver J."/>
            <person name="Long T.M."/>
            <person name="Aerts A.L."/>
            <person name="Barry K."/>
            <person name="Choi C."/>
            <person name="Clum A."/>
            <person name="Coughlan A.Y."/>
            <person name="Deshpande S."/>
            <person name="Douglass A.P."/>
            <person name="Hanson S.J."/>
            <person name="Klenk H.-P."/>
            <person name="Labutti K."/>
            <person name="Lapidus A."/>
            <person name="Lindquist E."/>
            <person name="Lipzen A."/>
            <person name="Meier-Kolthoff J.P."/>
            <person name="Ohm R.A."/>
            <person name="Otillar R.P."/>
            <person name="Pangilinan J."/>
            <person name="Peng Y."/>
            <person name="Rokas A."/>
            <person name="Rosa C.A."/>
            <person name="Scheuner C."/>
            <person name="Sibirny A.A."/>
            <person name="Slot J.C."/>
            <person name="Stielow J.B."/>
            <person name="Sun H."/>
            <person name="Kurtzman C.P."/>
            <person name="Blackwell M."/>
            <person name="Grigoriev I.V."/>
            <person name="Jeffries T.W."/>
        </authorList>
    </citation>
    <scope>NUCLEOTIDE SEQUENCE [LARGE SCALE GENOMIC DNA]</scope>
    <source>
        <strain evidence="2">NRRL Y-17324</strain>
    </source>
</reference>
<dbReference type="EMBL" id="KV453913">
    <property type="protein sequence ID" value="ODV78709.1"/>
    <property type="molecule type" value="Genomic_DNA"/>
</dbReference>
<protein>
    <submittedName>
        <fullName evidence="1">Uncharacterized protein</fullName>
    </submittedName>
</protein>
<dbReference type="Gene3D" id="2.60.120.920">
    <property type="match status" value="1"/>
</dbReference>
<dbReference type="InterPro" id="IPR006594">
    <property type="entry name" value="LisH"/>
</dbReference>
<dbReference type="GeneID" id="30985897"/>
<dbReference type="PROSITE" id="PS50896">
    <property type="entry name" value="LISH"/>
    <property type="match status" value="1"/>
</dbReference>
<proteinExistence type="predicted"/>
<gene>
    <name evidence="1" type="ORF">CANTADRAFT_91011</name>
</gene>
<organism evidence="1 2">
    <name type="scientific">Suhomyces tanzawaensis NRRL Y-17324</name>
    <dbReference type="NCBI Taxonomy" id="984487"/>
    <lineage>
        <taxon>Eukaryota</taxon>
        <taxon>Fungi</taxon>
        <taxon>Dikarya</taxon>
        <taxon>Ascomycota</taxon>
        <taxon>Saccharomycotina</taxon>
        <taxon>Pichiomycetes</taxon>
        <taxon>Debaryomycetaceae</taxon>
        <taxon>Suhomyces</taxon>
    </lineage>
</organism>
<dbReference type="AlphaFoldDB" id="A0A1E4SGR7"/>
<keyword evidence="2" id="KW-1185">Reference proteome</keyword>
<dbReference type="STRING" id="984487.A0A1E4SGR7"/>
<accession>A0A1E4SGR7</accession>